<keyword evidence="4" id="KW-0238">DNA-binding</keyword>
<feature type="domain" description="RNA polymerase sigma-70 region 2" evidence="7">
    <location>
        <begin position="34"/>
        <end position="102"/>
    </location>
</feature>
<dbReference type="Proteomes" id="UP000028981">
    <property type="component" value="Unassembled WGS sequence"/>
</dbReference>
<dbReference type="SUPFAM" id="SSF88946">
    <property type="entry name" value="Sigma2 domain of RNA polymerase sigma factors"/>
    <property type="match status" value="1"/>
</dbReference>
<evidence type="ECO:0000256" key="2">
    <source>
        <dbReference type="ARBA" id="ARBA00023015"/>
    </source>
</evidence>
<keyword evidence="5" id="KW-0804">Transcription</keyword>
<dbReference type="PANTHER" id="PTHR43133">
    <property type="entry name" value="RNA POLYMERASE ECF-TYPE SIGMA FACTO"/>
    <property type="match status" value="1"/>
</dbReference>
<dbReference type="STRING" id="46914.JP75_15435"/>
<dbReference type="GO" id="GO:0003677">
    <property type="term" value="F:DNA binding"/>
    <property type="evidence" value="ECO:0007669"/>
    <property type="project" value="UniProtKB-KW"/>
</dbReference>
<evidence type="ECO:0000313" key="9">
    <source>
        <dbReference type="EMBL" id="KFL30339.1"/>
    </source>
</evidence>
<evidence type="ECO:0000259" key="8">
    <source>
        <dbReference type="Pfam" id="PF04545"/>
    </source>
</evidence>
<evidence type="ECO:0000256" key="1">
    <source>
        <dbReference type="ARBA" id="ARBA00010641"/>
    </source>
</evidence>
<keyword evidence="3" id="KW-0731">Sigma factor</keyword>
<dbReference type="Gene3D" id="1.10.1740.10">
    <property type="match status" value="1"/>
</dbReference>
<dbReference type="NCBIfam" id="TIGR02937">
    <property type="entry name" value="sigma70-ECF"/>
    <property type="match status" value="1"/>
</dbReference>
<keyword evidence="10" id="KW-1185">Reference proteome</keyword>
<evidence type="ECO:0000256" key="6">
    <source>
        <dbReference type="SAM" id="MobiDB-lite"/>
    </source>
</evidence>
<dbReference type="Pfam" id="PF04545">
    <property type="entry name" value="Sigma70_r4"/>
    <property type="match status" value="1"/>
</dbReference>
<dbReference type="InterPro" id="IPR013324">
    <property type="entry name" value="RNA_pol_sigma_r3/r4-like"/>
</dbReference>
<dbReference type="InterPro" id="IPR039425">
    <property type="entry name" value="RNA_pol_sigma-70-like"/>
</dbReference>
<dbReference type="InterPro" id="IPR013325">
    <property type="entry name" value="RNA_pol_sigma_r2"/>
</dbReference>
<dbReference type="SUPFAM" id="SSF88659">
    <property type="entry name" value="Sigma3 and sigma4 domains of RNA polymerase sigma factors"/>
    <property type="match status" value="1"/>
</dbReference>
<dbReference type="CDD" id="cd06171">
    <property type="entry name" value="Sigma70_r4"/>
    <property type="match status" value="1"/>
</dbReference>
<dbReference type="GO" id="GO:0016987">
    <property type="term" value="F:sigma factor activity"/>
    <property type="evidence" value="ECO:0007669"/>
    <property type="project" value="UniProtKB-KW"/>
</dbReference>
<dbReference type="InterPro" id="IPR036388">
    <property type="entry name" value="WH-like_DNA-bd_sf"/>
</dbReference>
<sequence length="191" mass="21507">MTSDQNDDGSLPHDLSAKLVAIAASADMVAFEALFREFSPRIRAYLLKMTRDTQAAEDLMQETMLAIWRKAGQFDPSRGHASAWIYTIARNIWIDAWRRQRRPAFDPDDPALVADPEPDAPKRMEDKESSAALHAALKNLPQEQVELIKLSFFDEASHSTIATRLGLPIGTVKSRIRLAFGRLRTALEDFK</sequence>
<dbReference type="Gene3D" id="1.10.10.10">
    <property type="entry name" value="Winged helix-like DNA-binding domain superfamily/Winged helix DNA-binding domain"/>
    <property type="match status" value="1"/>
</dbReference>
<accession>A0A087M0D6</accession>
<evidence type="ECO:0008006" key="11">
    <source>
        <dbReference type="Google" id="ProtNLM"/>
    </source>
</evidence>
<dbReference type="InterPro" id="IPR007630">
    <property type="entry name" value="RNA_pol_sigma70_r4"/>
</dbReference>
<keyword evidence="2" id="KW-0805">Transcription regulation</keyword>
<feature type="domain" description="RNA polymerase sigma-70 region 4" evidence="8">
    <location>
        <begin position="136"/>
        <end position="184"/>
    </location>
</feature>
<dbReference type="PANTHER" id="PTHR43133:SF62">
    <property type="entry name" value="RNA POLYMERASE SIGMA FACTOR SIGZ"/>
    <property type="match status" value="1"/>
</dbReference>
<dbReference type="AlphaFoldDB" id="A0A087M0D6"/>
<dbReference type="Pfam" id="PF04542">
    <property type="entry name" value="Sigma70_r2"/>
    <property type="match status" value="1"/>
</dbReference>
<feature type="region of interest" description="Disordered" evidence="6">
    <location>
        <begin position="107"/>
        <end position="128"/>
    </location>
</feature>
<evidence type="ECO:0000256" key="4">
    <source>
        <dbReference type="ARBA" id="ARBA00023125"/>
    </source>
</evidence>
<dbReference type="EMBL" id="JQGC01000014">
    <property type="protein sequence ID" value="KFL30339.1"/>
    <property type="molecule type" value="Genomic_DNA"/>
</dbReference>
<dbReference type="GO" id="GO:0006352">
    <property type="term" value="P:DNA-templated transcription initiation"/>
    <property type="evidence" value="ECO:0007669"/>
    <property type="project" value="InterPro"/>
</dbReference>
<reference evidence="9 10" key="1">
    <citation type="submission" date="2014-08" db="EMBL/GenBank/DDBJ databases">
        <authorList>
            <person name="Hassan Y.I."/>
            <person name="Lepp D."/>
            <person name="Zhou T."/>
        </authorList>
    </citation>
    <scope>NUCLEOTIDE SEQUENCE [LARGE SCALE GENOMIC DNA]</scope>
    <source>
        <strain evidence="9 10">IFO13584</strain>
    </source>
</reference>
<proteinExistence type="inferred from homology"/>
<comment type="caution">
    <text evidence="9">The sequence shown here is derived from an EMBL/GenBank/DDBJ whole genome shotgun (WGS) entry which is preliminary data.</text>
</comment>
<evidence type="ECO:0000313" key="10">
    <source>
        <dbReference type="Proteomes" id="UP000028981"/>
    </source>
</evidence>
<dbReference type="InterPro" id="IPR014284">
    <property type="entry name" value="RNA_pol_sigma-70_dom"/>
</dbReference>
<protein>
    <recommendedName>
        <fullName evidence="11">RNA polymerase sigma factor RpoE</fullName>
    </recommendedName>
</protein>
<dbReference type="InterPro" id="IPR007627">
    <property type="entry name" value="RNA_pol_sigma70_r2"/>
</dbReference>
<name>A0A087M0D6_9HYPH</name>
<feature type="compositionally biased region" description="Basic and acidic residues" evidence="6">
    <location>
        <begin position="119"/>
        <end position="128"/>
    </location>
</feature>
<evidence type="ECO:0000259" key="7">
    <source>
        <dbReference type="Pfam" id="PF04542"/>
    </source>
</evidence>
<evidence type="ECO:0000256" key="3">
    <source>
        <dbReference type="ARBA" id="ARBA00023082"/>
    </source>
</evidence>
<comment type="similarity">
    <text evidence="1">Belongs to the sigma-70 factor family. ECF subfamily.</text>
</comment>
<gene>
    <name evidence="9" type="ORF">JP75_15435</name>
</gene>
<organism evidence="9 10">
    <name type="scientific">Devosia riboflavina</name>
    <dbReference type="NCBI Taxonomy" id="46914"/>
    <lineage>
        <taxon>Bacteria</taxon>
        <taxon>Pseudomonadati</taxon>
        <taxon>Pseudomonadota</taxon>
        <taxon>Alphaproteobacteria</taxon>
        <taxon>Hyphomicrobiales</taxon>
        <taxon>Devosiaceae</taxon>
        <taxon>Devosia</taxon>
    </lineage>
</organism>
<evidence type="ECO:0000256" key="5">
    <source>
        <dbReference type="ARBA" id="ARBA00023163"/>
    </source>
</evidence>